<dbReference type="SUPFAM" id="SSF46785">
    <property type="entry name" value="Winged helix' DNA-binding domain"/>
    <property type="match status" value="1"/>
</dbReference>
<dbReference type="InterPro" id="IPR005119">
    <property type="entry name" value="LysR_subst-bd"/>
</dbReference>
<evidence type="ECO:0000256" key="3">
    <source>
        <dbReference type="ARBA" id="ARBA00023125"/>
    </source>
</evidence>
<keyword evidence="4" id="KW-0804">Transcription</keyword>
<comment type="similarity">
    <text evidence="1">Belongs to the LysR transcriptional regulatory family.</text>
</comment>
<dbReference type="Proteomes" id="UP000509568">
    <property type="component" value="Chromosome"/>
</dbReference>
<keyword evidence="3" id="KW-0238">DNA-binding</keyword>
<keyword evidence="7" id="KW-1185">Reference proteome</keyword>
<dbReference type="SUPFAM" id="SSF53850">
    <property type="entry name" value="Periplasmic binding protein-like II"/>
    <property type="match status" value="1"/>
</dbReference>
<evidence type="ECO:0000313" key="7">
    <source>
        <dbReference type="Proteomes" id="UP000509568"/>
    </source>
</evidence>
<evidence type="ECO:0000256" key="2">
    <source>
        <dbReference type="ARBA" id="ARBA00023015"/>
    </source>
</evidence>
<dbReference type="Pfam" id="PF00126">
    <property type="entry name" value="HTH_1"/>
    <property type="match status" value="1"/>
</dbReference>
<gene>
    <name evidence="6" type="ORF">HWQ56_10840</name>
</gene>
<sequence>MSINLQIRDLVYFIKVAELGHLGRASEALHISQSALSKCIDRLESAYDAELFERVGRGIRLTDAGQLLRDRSLLIERMLDETHRQTASLGKGLAGTIRVGAAATIAEYLMPRACRLLQEEAPAVVLDLQIGMNDVLHDALRKGLLDIVIGPLGTQDEELIEQPIAGDDVVVVASASHPLAGREVPLQALCDYRWLLSAPSVATRQWLEGVFRSHNLPAPQVAIATSSIAAVPNLLVETGLLSFLSRRNLADPRHGSGLVEIPNPLTTMARRFGVLHRAEGYLSPATRRFIDILQSQDRDLNHS</sequence>
<dbReference type="GO" id="GO:0005829">
    <property type="term" value="C:cytosol"/>
    <property type="evidence" value="ECO:0007669"/>
    <property type="project" value="TreeGrafter"/>
</dbReference>
<dbReference type="PANTHER" id="PTHR30419">
    <property type="entry name" value="HTH-TYPE TRANSCRIPTIONAL REGULATOR YBHD"/>
    <property type="match status" value="1"/>
</dbReference>
<dbReference type="InterPro" id="IPR036390">
    <property type="entry name" value="WH_DNA-bd_sf"/>
</dbReference>
<dbReference type="Pfam" id="PF03466">
    <property type="entry name" value="LysR_substrate"/>
    <property type="match status" value="1"/>
</dbReference>
<evidence type="ECO:0000259" key="5">
    <source>
        <dbReference type="PROSITE" id="PS50931"/>
    </source>
</evidence>
<dbReference type="InterPro" id="IPR036388">
    <property type="entry name" value="WH-like_DNA-bd_sf"/>
</dbReference>
<evidence type="ECO:0000256" key="1">
    <source>
        <dbReference type="ARBA" id="ARBA00009437"/>
    </source>
</evidence>
<dbReference type="AlphaFoldDB" id="A0A7D5HWG1"/>
<accession>A0A7D5HWG1</accession>
<evidence type="ECO:0000313" key="6">
    <source>
        <dbReference type="EMBL" id="QKZ04251.1"/>
    </source>
</evidence>
<dbReference type="PROSITE" id="PS50931">
    <property type="entry name" value="HTH_LYSR"/>
    <property type="match status" value="1"/>
</dbReference>
<dbReference type="GO" id="GO:0003700">
    <property type="term" value="F:DNA-binding transcription factor activity"/>
    <property type="evidence" value="ECO:0007669"/>
    <property type="project" value="InterPro"/>
</dbReference>
<dbReference type="PANTHER" id="PTHR30419:SF8">
    <property type="entry name" value="NITROGEN ASSIMILATION TRANSCRIPTIONAL ACTIVATOR-RELATED"/>
    <property type="match status" value="1"/>
</dbReference>
<dbReference type="InterPro" id="IPR000847">
    <property type="entry name" value="LysR_HTH_N"/>
</dbReference>
<dbReference type="PRINTS" id="PR00039">
    <property type="entry name" value="HTHLYSR"/>
</dbReference>
<dbReference type="RefSeq" id="WP_158157948.1">
    <property type="nucleotide sequence ID" value="NZ_CP056030.1"/>
</dbReference>
<protein>
    <submittedName>
        <fullName evidence="6">LysR family transcriptional regulator</fullName>
    </submittedName>
</protein>
<dbReference type="GO" id="GO:0003677">
    <property type="term" value="F:DNA binding"/>
    <property type="evidence" value="ECO:0007669"/>
    <property type="project" value="UniProtKB-KW"/>
</dbReference>
<evidence type="ECO:0000256" key="4">
    <source>
        <dbReference type="ARBA" id="ARBA00023163"/>
    </source>
</evidence>
<dbReference type="EMBL" id="CP056030">
    <property type="protein sequence ID" value="QKZ04251.1"/>
    <property type="molecule type" value="Genomic_DNA"/>
</dbReference>
<name>A0A7D5HWG1_9PSED</name>
<dbReference type="InterPro" id="IPR050950">
    <property type="entry name" value="HTH-type_LysR_regulators"/>
</dbReference>
<dbReference type="Gene3D" id="3.40.190.290">
    <property type="match status" value="1"/>
</dbReference>
<organism evidence="6 7">
    <name type="scientific">Pseudomonas eucalypticola</name>
    <dbReference type="NCBI Taxonomy" id="2599595"/>
    <lineage>
        <taxon>Bacteria</taxon>
        <taxon>Pseudomonadati</taxon>
        <taxon>Pseudomonadota</taxon>
        <taxon>Gammaproteobacteria</taxon>
        <taxon>Pseudomonadales</taxon>
        <taxon>Pseudomonadaceae</taxon>
        <taxon>Pseudomonas</taxon>
    </lineage>
</organism>
<dbReference type="KEGG" id="pez:HWQ56_10840"/>
<proteinExistence type="inferred from homology"/>
<keyword evidence="2" id="KW-0805">Transcription regulation</keyword>
<dbReference type="Gene3D" id="1.10.10.10">
    <property type="entry name" value="Winged helix-like DNA-binding domain superfamily/Winged helix DNA-binding domain"/>
    <property type="match status" value="1"/>
</dbReference>
<reference evidence="6 7" key="1">
    <citation type="submission" date="2020-06" db="EMBL/GenBank/DDBJ databases">
        <title>Pseudomonas eucalypticola sp. nov., an endophyte of Eucalyptus dunnii leaves with biocontrol ability of eucalyptus leaf blight.</title>
        <authorList>
            <person name="Liu Y."/>
            <person name="Song Z."/>
            <person name="Zeng H."/>
            <person name="Lu M."/>
            <person name="Wang X."/>
            <person name="Lian X."/>
            <person name="Zhang Q."/>
        </authorList>
    </citation>
    <scope>NUCLEOTIDE SEQUENCE [LARGE SCALE GENOMIC DNA]</scope>
    <source>
        <strain evidence="6 7">NP-1</strain>
    </source>
</reference>
<dbReference type="FunFam" id="1.10.10.10:FF:000001">
    <property type="entry name" value="LysR family transcriptional regulator"/>
    <property type="match status" value="1"/>
</dbReference>
<feature type="domain" description="HTH lysR-type" evidence="5">
    <location>
        <begin position="5"/>
        <end position="62"/>
    </location>
</feature>